<evidence type="ECO:0000313" key="3">
    <source>
        <dbReference type="EMBL" id="WAQ90005.1"/>
    </source>
</evidence>
<reference evidence="3" key="1">
    <citation type="submission" date="2022-10" db="EMBL/GenBank/DDBJ databases">
        <title>Puccinia triticina Genome sequencing and assembly.</title>
        <authorList>
            <person name="Li C."/>
        </authorList>
    </citation>
    <scope>NUCLEOTIDE SEQUENCE</scope>
    <source>
        <strain evidence="3">Pt15</strain>
    </source>
</reference>
<sequence>MAGAHVEIAEVVKKQQLLLLNAMSAQQKTLDCLADKAIMNKDLTGADEDVKRKWILAQREQEIATPAPAQGPTTSSSSAPTPAPEPDQ</sequence>
<dbReference type="RefSeq" id="XP_053025560.1">
    <property type="nucleotide sequence ID" value="XM_053161632.1"/>
</dbReference>
<dbReference type="Proteomes" id="UP001164743">
    <property type="component" value="Chromosome 11A"/>
</dbReference>
<feature type="region of interest" description="Disordered" evidence="1">
    <location>
        <begin position="61"/>
        <end position="88"/>
    </location>
</feature>
<protein>
    <recommendedName>
        <fullName evidence="2">No apical meristem-associated C-terminal domain-containing protein</fullName>
    </recommendedName>
</protein>
<dbReference type="EMBL" id="CP110431">
    <property type="protein sequence ID" value="WAQ90005.1"/>
    <property type="molecule type" value="Genomic_DNA"/>
</dbReference>
<evidence type="ECO:0000313" key="4">
    <source>
        <dbReference type="Proteomes" id="UP001164743"/>
    </source>
</evidence>
<proteinExistence type="predicted"/>
<dbReference type="GeneID" id="77802527"/>
<evidence type="ECO:0000259" key="2">
    <source>
        <dbReference type="Pfam" id="PF14303"/>
    </source>
</evidence>
<dbReference type="InterPro" id="IPR029466">
    <property type="entry name" value="NAM-associated_C"/>
</dbReference>
<feature type="compositionally biased region" description="Low complexity" evidence="1">
    <location>
        <begin position="64"/>
        <end position="80"/>
    </location>
</feature>
<accession>A0ABY7D1X4</accession>
<evidence type="ECO:0000256" key="1">
    <source>
        <dbReference type="SAM" id="MobiDB-lite"/>
    </source>
</evidence>
<keyword evidence="4" id="KW-1185">Reference proteome</keyword>
<feature type="domain" description="No apical meristem-associated C-terminal" evidence="2">
    <location>
        <begin position="1"/>
        <end position="61"/>
    </location>
</feature>
<name>A0ABY7D1X4_9BASI</name>
<dbReference type="Pfam" id="PF14303">
    <property type="entry name" value="NAM-associated"/>
    <property type="match status" value="1"/>
</dbReference>
<gene>
    <name evidence="3" type="ORF">PtA15_11A697</name>
</gene>
<organism evidence="3 4">
    <name type="scientific">Puccinia triticina</name>
    <dbReference type="NCBI Taxonomy" id="208348"/>
    <lineage>
        <taxon>Eukaryota</taxon>
        <taxon>Fungi</taxon>
        <taxon>Dikarya</taxon>
        <taxon>Basidiomycota</taxon>
        <taxon>Pucciniomycotina</taxon>
        <taxon>Pucciniomycetes</taxon>
        <taxon>Pucciniales</taxon>
        <taxon>Pucciniaceae</taxon>
        <taxon>Puccinia</taxon>
    </lineage>
</organism>